<feature type="transmembrane region" description="Helical" evidence="6">
    <location>
        <begin position="212"/>
        <end position="231"/>
    </location>
</feature>
<evidence type="ECO:0000313" key="8">
    <source>
        <dbReference type="EMBL" id="MEJ8813013.1"/>
    </source>
</evidence>
<feature type="transmembrane region" description="Helical" evidence="6">
    <location>
        <begin position="135"/>
        <end position="157"/>
    </location>
</feature>
<organism evidence="8 9">
    <name type="scientific">Variovorax ureilyticus</name>
    <dbReference type="NCBI Taxonomy" id="1836198"/>
    <lineage>
        <taxon>Bacteria</taxon>
        <taxon>Pseudomonadati</taxon>
        <taxon>Pseudomonadota</taxon>
        <taxon>Betaproteobacteria</taxon>
        <taxon>Burkholderiales</taxon>
        <taxon>Comamonadaceae</taxon>
        <taxon>Variovorax</taxon>
    </lineage>
</organism>
<dbReference type="Gene3D" id="1.20.1250.20">
    <property type="entry name" value="MFS general substrate transporter like domains"/>
    <property type="match status" value="1"/>
</dbReference>
<feature type="transmembrane region" description="Helical" evidence="6">
    <location>
        <begin position="274"/>
        <end position="291"/>
    </location>
</feature>
<feature type="domain" description="Major facilitator superfamily (MFS) profile" evidence="7">
    <location>
        <begin position="10"/>
        <end position="388"/>
    </location>
</feature>
<accession>A0ABU8VHF0</accession>
<keyword evidence="2" id="KW-1003">Cell membrane</keyword>
<feature type="transmembrane region" description="Helical" evidence="6">
    <location>
        <begin position="334"/>
        <end position="354"/>
    </location>
</feature>
<feature type="transmembrane region" description="Helical" evidence="6">
    <location>
        <begin position="360"/>
        <end position="383"/>
    </location>
</feature>
<feature type="transmembrane region" description="Helical" evidence="6">
    <location>
        <begin position="243"/>
        <end position="262"/>
    </location>
</feature>
<keyword evidence="3 6" id="KW-0812">Transmembrane</keyword>
<feature type="transmembrane region" description="Helical" evidence="6">
    <location>
        <begin position="163"/>
        <end position="182"/>
    </location>
</feature>
<reference evidence="8 9" key="1">
    <citation type="submission" date="2024-03" db="EMBL/GenBank/DDBJ databases">
        <title>Novel species of the genus Variovorax.</title>
        <authorList>
            <person name="Liu Q."/>
            <person name="Xin Y.-H."/>
        </authorList>
    </citation>
    <scope>NUCLEOTIDE SEQUENCE [LARGE SCALE GENOMIC DNA]</scope>
    <source>
        <strain evidence="8 9">KACC 18899</strain>
    </source>
</reference>
<keyword evidence="9" id="KW-1185">Reference proteome</keyword>
<comment type="subcellular location">
    <subcellularLocation>
        <location evidence="1">Cell membrane</location>
        <topology evidence="1">Multi-pass membrane protein</topology>
    </subcellularLocation>
</comment>
<dbReference type="InterPro" id="IPR011701">
    <property type="entry name" value="MFS"/>
</dbReference>
<name>A0ABU8VHF0_9BURK</name>
<proteinExistence type="predicted"/>
<comment type="caution">
    <text evidence="8">The sequence shown here is derived from an EMBL/GenBank/DDBJ whole genome shotgun (WGS) entry which is preliminary data.</text>
</comment>
<dbReference type="Proteomes" id="UP001365846">
    <property type="component" value="Unassembled WGS sequence"/>
</dbReference>
<keyword evidence="5 6" id="KW-0472">Membrane</keyword>
<evidence type="ECO:0000256" key="3">
    <source>
        <dbReference type="ARBA" id="ARBA00022692"/>
    </source>
</evidence>
<feature type="transmembrane region" description="Helical" evidence="6">
    <location>
        <begin position="76"/>
        <end position="95"/>
    </location>
</feature>
<dbReference type="InterPro" id="IPR050189">
    <property type="entry name" value="MFS_Efflux_Transporters"/>
</dbReference>
<dbReference type="RefSeq" id="WP_340358249.1">
    <property type="nucleotide sequence ID" value="NZ_JBBKZU010000007.1"/>
</dbReference>
<evidence type="ECO:0000313" key="9">
    <source>
        <dbReference type="Proteomes" id="UP001365846"/>
    </source>
</evidence>
<protein>
    <submittedName>
        <fullName evidence="8">MFS transporter</fullName>
    </submittedName>
</protein>
<dbReference type="EMBL" id="JBBKZU010000007">
    <property type="protein sequence ID" value="MEJ8813013.1"/>
    <property type="molecule type" value="Genomic_DNA"/>
</dbReference>
<evidence type="ECO:0000256" key="4">
    <source>
        <dbReference type="ARBA" id="ARBA00022989"/>
    </source>
</evidence>
<dbReference type="PANTHER" id="PTHR43124">
    <property type="entry name" value="PURINE EFFLUX PUMP PBUE"/>
    <property type="match status" value="1"/>
</dbReference>
<dbReference type="PROSITE" id="PS50850">
    <property type="entry name" value="MFS"/>
    <property type="match status" value="1"/>
</dbReference>
<dbReference type="Pfam" id="PF07690">
    <property type="entry name" value="MFS_1"/>
    <property type="match status" value="1"/>
</dbReference>
<keyword evidence="4 6" id="KW-1133">Transmembrane helix</keyword>
<dbReference type="SUPFAM" id="SSF103473">
    <property type="entry name" value="MFS general substrate transporter"/>
    <property type="match status" value="1"/>
</dbReference>
<evidence type="ECO:0000256" key="1">
    <source>
        <dbReference type="ARBA" id="ARBA00004651"/>
    </source>
</evidence>
<evidence type="ECO:0000256" key="6">
    <source>
        <dbReference type="SAM" id="Phobius"/>
    </source>
</evidence>
<evidence type="ECO:0000259" key="7">
    <source>
        <dbReference type="PROSITE" id="PS50850"/>
    </source>
</evidence>
<dbReference type="InterPro" id="IPR020846">
    <property type="entry name" value="MFS_dom"/>
</dbReference>
<feature type="transmembrane region" description="Helical" evidence="6">
    <location>
        <begin position="101"/>
        <end position="123"/>
    </location>
</feature>
<sequence length="390" mass="40098">MAMSAAPGAPVRLLAAAAFFSAAALRVCDSLLPRFALEFQRSPGEAGRLIVAFAVAYGLMQLLSGPLADRFGKRRLMTFALAGCGLASAAASLAGSFDTLLAWRALWGMAAAGIVPLAMAWIGDAVAYEARQATLARLLLGTLSGMVIGQLLGGLFAETALGWRGAFGVLSVGYWVVGGLLWRDAARTKTMRAPAASRGGIGVVIAQPWARVVLVAVFVEGVFLLGALSYLPTYLHAREGLGLAAASAVAALYAVGGLAYAICARRVVGTLGEIRMAAAGGLLMATALVGLWLLPHWLAAAPLSVLLGFGTYLYHNTLQTHATQMAPEARGSAVSLFSFSLFAGQSLGVVAFGGTVDLHAYAALLLVPAAALAIVGAGFAALLRRRLSVA</sequence>
<dbReference type="InterPro" id="IPR036259">
    <property type="entry name" value="MFS_trans_sf"/>
</dbReference>
<evidence type="ECO:0000256" key="2">
    <source>
        <dbReference type="ARBA" id="ARBA00022475"/>
    </source>
</evidence>
<gene>
    <name evidence="8" type="ORF">WKW77_18150</name>
</gene>
<dbReference type="PANTHER" id="PTHR43124:SF3">
    <property type="entry name" value="CHLORAMPHENICOL EFFLUX PUMP RV0191"/>
    <property type="match status" value="1"/>
</dbReference>
<feature type="transmembrane region" description="Helical" evidence="6">
    <location>
        <begin position="297"/>
        <end position="314"/>
    </location>
</feature>
<feature type="transmembrane region" description="Helical" evidence="6">
    <location>
        <begin position="46"/>
        <end position="64"/>
    </location>
</feature>
<evidence type="ECO:0000256" key="5">
    <source>
        <dbReference type="ARBA" id="ARBA00023136"/>
    </source>
</evidence>